<name>I0YJC6_COCSC</name>
<comment type="caution">
    <text evidence="2">The sequence shown here is derived from an EMBL/GenBank/DDBJ whole genome shotgun (WGS) entry which is preliminary data.</text>
</comment>
<dbReference type="KEGG" id="csl:COCSUDRAFT_45290"/>
<dbReference type="EMBL" id="AGSI01000023">
    <property type="protein sequence ID" value="EIE18495.1"/>
    <property type="molecule type" value="Genomic_DNA"/>
</dbReference>
<feature type="signal peptide" evidence="1">
    <location>
        <begin position="1"/>
        <end position="20"/>
    </location>
</feature>
<accession>I0YJC6</accession>
<gene>
    <name evidence="2" type="ORF">COCSUDRAFT_45290</name>
</gene>
<protein>
    <submittedName>
        <fullName evidence="2">Uncharacterized protein</fullName>
    </submittedName>
</protein>
<evidence type="ECO:0000313" key="2">
    <source>
        <dbReference type="EMBL" id="EIE18495.1"/>
    </source>
</evidence>
<feature type="chain" id="PRO_5003637034" evidence="1">
    <location>
        <begin position="21"/>
        <end position="114"/>
    </location>
</feature>
<dbReference type="RefSeq" id="XP_005643039.1">
    <property type="nucleotide sequence ID" value="XM_005642982.1"/>
</dbReference>
<organism evidence="2 3">
    <name type="scientific">Coccomyxa subellipsoidea (strain C-169)</name>
    <name type="common">Green microalga</name>
    <dbReference type="NCBI Taxonomy" id="574566"/>
    <lineage>
        <taxon>Eukaryota</taxon>
        <taxon>Viridiplantae</taxon>
        <taxon>Chlorophyta</taxon>
        <taxon>core chlorophytes</taxon>
        <taxon>Trebouxiophyceae</taxon>
        <taxon>Trebouxiophyceae incertae sedis</taxon>
        <taxon>Coccomyxaceae</taxon>
        <taxon>Coccomyxa</taxon>
        <taxon>Coccomyxa subellipsoidea</taxon>
    </lineage>
</organism>
<keyword evidence="3" id="KW-1185">Reference proteome</keyword>
<dbReference type="Proteomes" id="UP000007264">
    <property type="component" value="Unassembled WGS sequence"/>
</dbReference>
<dbReference type="GeneID" id="17036552"/>
<sequence length="114" mass="12193">MVRITVFATMVLLAAAMAAARPLDLPGVESYADMVTIRAVEQGSGRTLLAQSDAPFNDAQRAFPGKSIMVCKDCNAYGLTGLAADYESGAFHVWAFNTGEFSNQACPLFHRSSL</sequence>
<dbReference type="AlphaFoldDB" id="I0YJC6"/>
<proteinExistence type="predicted"/>
<evidence type="ECO:0000313" key="3">
    <source>
        <dbReference type="Proteomes" id="UP000007264"/>
    </source>
</evidence>
<evidence type="ECO:0000256" key="1">
    <source>
        <dbReference type="SAM" id="SignalP"/>
    </source>
</evidence>
<reference evidence="2 3" key="1">
    <citation type="journal article" date="2012" name="Genome Biol.">
        <title>The genome of the polar eukaryotic microalga coccomyxa subellipsoidea reveals traits of cold adaptation.</title>
        <authorList>
            <person name="Blanc G."/>
            <person name="Agarkova I."/>
            <person name="Grimwood J."/>
            <person name="Kuo A."/>
            <person name="Brueggeman A."/>
            <person name="Dunigan D."/>
            <person name="Gurnon J."/>
            <person name="Ladunga I."/>
            <person name="Lindquist E."/>
            <person name="Lucas S."/>
            <person name="Pangilinan J."/>
            <person name="Proschold T."/>
            <person name="Salamov A."/>
            <person name="Schmutz J."/>
            <person name="Weeks D."/>
            <person name="Yamada T."/>
            <person name="Claverie J.M."/>
            <person name="Grigoriev I."/>
            <person name="Van Etten J."/>
            <person name="Lomsadze A."/>
            <person name="Borodovsky M."/>
        </authorList>
    </citation>
    <scope>NUCLEOTIDE SEQUENCE [LARGE SCALE GENOMIC DNA]</scope>
    <source>
        <strain evidence="2 3">C-169</strain>
    </source>
</reference>
<keyword evidence="1" id="KW-0732">Signal</keyword>